<keyword evidence="1" id="KW-0880">Kelch repeat</keyword>
<reference evidence="4" key="1">
    <citation type="submission" date="2021-01" db="EMBL/GenBank/DDBJ databases">
        <authorList>
            <person name="Corre E."/>
            <person name="Pelletier E."/>
            <person name="Niang G."/>
            <person name="Scheremetjew M."/>
            <person name="Finn R."/>
            <person name="Kale V."/>
            <person name="Holt S."/>
            <person name="Cochrane G."/>
            <person name="Meng A."/>
            <person name="Brown T."/>
            <person name="Cohen L."/>
        </authorList>
    </citation>
    <scope>NUCLEOTIDE SEQUENCE</scope>
    <source>
        <strain evidence="4">CCMP645</strain>
    </source>
</reference>
<evidence type="ECO:0000313" key="4">
    <source>
        <dbReference type="EMBL" id="CAE0766419.1"/>
    </source>
</evidence>
<sequence length="328" mass="35195">MAATGAWSELKTSGSLPEARGGHTATLVDKNLLIMGGQQHRGAGKFEYFSLNPHVLHTETLAWFCPRVALGKGPAPRAYHTATRVGSTLFVFGGQSEKGSGKSPVLGDMPVFDLVRMSWEERLTRGTQPRPRYWHSASLVEGKLFIFGGYTGSRSLDDVHVLDVETLTWSQPEVGGSPPPPLSSHAAVVVGQRVYVFGGMTIALSDEGTSSVKYACDVQVLDCMTMKWERLRRRGTQPVARAYHEALLVGGYLLTLGGWAGTPLSLSDLSTLDLNGLGSWYSVQTPGHAPSPVYGHSATLIGAKVVVFGGWDGVSPLNAVHVLDTTHL</sequence>
<dbReference type="EMBL" id="HBIZ01029901">
    <property type="protein sequence ID" value="CAE0766419.1"/>
    <property type="molecule type" value="Transcribed_RNA"/>
</dbReference>
<accession>A0A7S4BIU5</accession>
<organism evidence="4">
    <name type="scientific">Chrysotila carterae</name>
    <name type="common">Marine alga</name>
    <name type="synonym">Syracosphaera carterae</name>
    <dbReference type="NCBI Taxonomy" id="13221"/>
    <lineage>
        <taxon>Eukaryota</taxon>
        <taxon>Haptista</taxon>
        <taxon>Haptophyta</taxon>
        <taxon>Prymnesiophyceae</taxon>
        <taxon>Isochrysidales</taxon>
        <taxon>Isochrysidaceae</taxon>
        <taxon>Chrysotila</taxon>
    </lineage>
</organism>
<dbReference type="AlphaFoldDB" id="A0A7S4BIU5"/>
<evidence type="ECO:0000256" key="3">
    <source>
        <dbReference type="SAM" id="MobiDB-lite"/>
    </source>
</evidence>
<proteinExistence type="predicted"/>
<dbReference type="SUPFAM" id="SSF117281">
    <property type="entry name" value="Kelch motif"/>
    <property type="match status" value="1"/>
</dbReference>
<dbReference type="PANTHER" id="PTHR46093">
    <property type="entry name" value="ACYL-COA-BINDING DOMAIN-CONTAINING PROTEIN 5"/>
    <property type="match status" value="1"/>
</dbReference>
<gene>
    <name evidence="4" type="ORF">PCAR00345_LOCUS19031</name>
</gene>
<dbReference type="InterPro" id="IPR015915">
    <property type="entry name" value="Kelch-typ_b-propeller"/>
</dbReference>
<keyword evidence="2" id="KW-0677">Repeat</keyword>
<dbReference type="PANTHER" id="PTHR46093:SF3">
    <property type="entry name" value="ACYL-COA-BINDING DOMAIN-CONTAINING PROTEIN 4"/>
    <property type="match status" value="1"/>
</dbReference>
<evidence type="ECO:0000256" key="1">
    <source>
        <dbReference type="ARBA" id="ARBA00022441"/>
    </source>
</evidence>
<evidence type="ECO:0000256" key="2">
    <source>
        <dbReference type="ARBA" id="ARBA00022737"/>
    </source>
</evidence>
<name>A0A7S4BIU5_CHRCT</name>
<dbReference type="Gene3D" id="2.120.10.80">
    <property type="entry name" value="Kelch-type beta propeller"/>
    <property type="match status" value="2"/>
</dbReference>
<dbReference type="Pfam" id="PF24681">
    <property type="entry name" value="Kelch_KLHDC2_KLHL20_DRC7"/>
    <property type="match status" value="1"/>
</dbReference>
<feature type="region of interest" description="Disordered" evidence="3">
    <location>
        <begin position="1"/>
        <end position="22"/>
    </location>
</feature>
<protein>
    <submittedName>
        <fullName evidence="4">Uncharacterized protein</fullName>
    </submittedName>
</protein>